<dbReference type="InterPro" id="IPR003489">
    <property type="entry name" value="RHF/RaiA"/>
</dbReference>
<dbReference type="STRING" id="1805425.AUJ30_01200"/>
<dbReference type="Pfam" id="PF02482">
    <property type="entry name" value="Ribosomal_S30AE"/>
    <property type="match status" value="1"/>
</dbReference>
<dbReference type="Proteomes" id="UP000182693">
    <property type="component" value="Unassembled WGS sequence"/>
</dbReference>
<feature type="coiled-coil region" evidence="1">
    <location>
        <begin position="82"/>
        <end position="109"/>
    </location>
</feature>
<protein>
    <submittedName>
        <fullName evidence="2">Ribosomal subunit interface protein</fullName>
    </submittedName>
</protein>
<evidence type="ECO:0000256" key="1">
    <source>
        <dbReference type="SAM" id="Coils"/>
    </source>
</evidence>
<dbReference type="NCBIfam" id="TIGR00741">
    <property type="entry name" value="yfiA"/>
    <property type="match status" value="1"/>
</dbReference>
<dbReference type="AlphaFoldDB" id="A0A1J4Y276"/>
<proteinExistence type="predicted"/>
<dbReference type="EMBL" id="MNWX01000021">
    <property type="protein sequence ID" value="OIO65334.1"/>
    <property type="molecule type" value="Genomic_DNA"/>
</dbReference>
<dbReference type="InterPro" id="IPR036567">
    <property type="entry name" value="RHF-like"/>
</dbReference>
<reference evidence="2 3" key="1">
    <citation type="journal article" date="2016" name="Environ. Microbiol.">
        <title>Genomic resolution of a cold subsurface aquifer community provides metabolic insights for novel microbes adapted to high CO concentrations.</title>
        <authorList>
            <person name="Probst A.J."/>
            <person name="Castelle C.J."/>
            <person name="Singh A."/>
            <person name="Brown C.T."/>
            <person name="Anantharaman K."/>
            <person name="Sharon I."/>
            <person name="Hug L.A."/>
            <person name="Burstein D."/>
            <person name="Emerson J.B."/>
            <person name="Thomas B.C."/>
            <person name="Banfield J.F."/>
        </authorList>
    </citation>
    <scope>NUCLEOTIDE SEQUENCE [LARGE SCALE GENOMIC DNA]</scope>
    <source>
        <strain evidence="2">CG1_02_39_135</strain>
    </source>
</reference>
<sequence length="110" mass="13150">MKLNIKATNLDLTPAIREYIEIKIGSLSHFLKRFETENEIEVFVEIARTTRHHRSGNIFYAEASFSIGKKPLRAEHFDWDVRVAIDEVKDRLQQEIKKYKEIKIEKYREK</sequence>
<keyword evidence="1" id="KW-0175">Coiled coil</keyword>
<gene>
    <name evidence="2" type="ORF">AUJ30_01200</name>
</gene>
<dbReference type="Gene3D" id="3.30.160.100">
    <property type="entry name" value="Ribosome hibernation promotion factor-like"/>
    <property type="match status" value="1"/>
</dbReference>
<organism evidence="2 3">
    <name type="scientific">Candidatus Wolfebacteria bacterium CG1_02_39_135</name>
    <dbReference type="NCBI Taxonomy" id="1805425"/>
    <lineage>
        <taxon>Bacteria</taxon>
        <taxon>Candidatus Wolfeibacteriota</taxon>
    </lineage>
</organism>
<comment type="caution">
    <text evidence="2">The sequence shown here is derived from an EMBL/GenBank/DDBJ whole genome shotgun (WGS) entry which is preliminary data.</text>
</comment>
<dbReference type="SUPFAM" id="SSF69754">
    <property type="entry name" value="Ribosome binding protein Y (YfiA homologue)"/>
    <property type="match status" value="1"/>
</dbReference>
<accession>A0A1J4Y276</accession>
<evidence type="ECO:0000313" key="3">
    <source>
        <dbReference type="Proteomes" id="UP000182693"/>
    </source>
</evidence>
<name>A0A1J4Y276_9BACT</name>
<evidence type="ECO:0000313" key="2">
    <source>
        <dbReference type="EMBL" id="OIO65334.1"/>
    </source>
</evidence>